<dbReference type="Pfam" id="PF13683">
    <property type="entry name" value="rve_3"/>
    <property type="match status" value="1"/>
</dbReference>
<feature type="domain" description="Integrase catalytic" evidence="2">
    <location>
        <begin position="72"/>
        <end position="140"/>
    </location>
</feature>
<proteinExistence type="predicted"/>
<protein>
    <recommendedName>
        <fullName evidence="2">Integrase catalytic domain-containing protein</fullName>
    </recommendedName>
</protein>
<feature type="region of interest" description="Disordered" evidence="1">
    <location>
        <begin position="1"/>
        <end position="55"/>
    </location>
</feature>
<keyword evidence="4" id="KW-1185">Reference proteome</keyword>
<comment type="caution">
    <text evidence="3">The sequence shown here is derived from an EMBL/GenBank/DDBJ whole genome shotgun (WGS) entry which is preliminary data.</text>
</comment>
<dbReference type="Gene3D" id="3.30.420.10">
    <property type="entry name" value="Ribonuclease H-like superfamily/Ribonuclease H"/>
    <property type="match status" value="1"/>
</dbReference>
<dbReference type="Proteomes" id="UP000295023">
    <property type="component" value="Unassembled WGS sequence"/>
</dbReference>
<dbReference type="PANTHER" id="PTHR46889">
    <property type="entry name" value="TRANSPOSASE INSF FOR INSERTION SEQUENCE IS3B-RELATED"/>
    <property type="match status" value="1"/>
</dbReference>
<dbReference type="OrthoDB" id="9803878at2"/>
<name>A0A4R4DT54_9PROT</name>
<gene>
    <name evidence="3" type="ORF">EXY23_06345</name>
</gene>
<dbReference type="SUPFAM" id="SSF53098">
    <property type="entry name" value="Ribonuclease H-like"/>
    <property type="match status" value="1"/>
</dbReference>
<dbReference type="GO" id="GO:0003676">
    <property type="term" value="F:nucleic acid binding"/>
    <property type="evidence" value="ECO:0007669"/>
    <property type="project" value="InterPro"/>
</dbReference>
<reference evidence="3 4" key="1">
    <citation type="submission" date="2019-03" db="EMBL/GenBank/DDBJ databases">
        <title>Paracraurococcus aquatilis NE82 genome sequence.</title>
        <authorList>
            <person name="Zhao Y."/>
            <person name="Du Z."/>
        </authorList>
    </citation>
    <scope>NUCLEOTIDE SEQUENCE [LARGE SCALE GENOMIC DNA]</scope>
    <source>
        <strain evidence="3 4">NE82</strain>
    </source>
</reference>
<dbReference type="GO" id="GO:0015074">
    <property type="term" value="P:DNA integration"/>
    <property type="evidence" value="ECO:0007669"/>
    <property type="project" value="InterPro"/>
</dbReference>
<evidence type="ECO:0000313" key="4">
    <source>
        <dbReference type="Proteomes" id="UP000295023"/>
    </source>
</evidence>
<dbReference type="InterPro" id="IPR012337">
    <property type="entry name" value="RNaseH-like_sf"/>
</dbReference>
<accession>A0A4R4DT54</accession>
<dbReference type="AlphaFoldDB" id="A0A4R4DT54"/>
<dbReference type="PANTHER" id="PTHR46889:SF4">
    <property type="entry name" value="TRANSPOSASE INSO FOR INSERTION SEQUENCE ELEMENT IS911B-RELATED"/>
    <property type="match status" value="1"/>
</dbReference>
<dbReference type="EMBL" id="SKBM01000004">
    <property type="protein sequence ID" value="TCZ64986.1"/>
    <property type="molecule type" value="Genomic_DNA"/>
</dbReference>
<evidence type="ECO:0000259" key="2">
    <source>
        <dbReference type="Pfam" id="PF13683"/>
    </source>
</evidence>
<sequence length="148" mass="16011">MVSSVQSKTHPSRTAVQDQIGRVHTRGVSHRAAAPPLRRHGGAPAELHPPDRGSQCATSAYRAALAGIGARACMSRKGEPFDNAPMESFFQTLEAEHADDTNGATHAGSEHAPNRRDVFAFMEARYNRQHLHSALGYLTPEQMELSAA</sequence>
<dbReference type="InterPro" id="IPR050900">
    <property type="entry name" value="Transposase_IS3/IS150/IS904"/>
</dbReference>
<evidence type="ECO:0000256" key="1">
    <source>
        <dbReference type="SAM" id="MobiDB-lite"/>
    </source>
</evidence>
<dbReference type="InterPro" id="IPR001584">
    <property type="entry name" value="Integrase_cat-core"/>
</dbReference>
<organism evidence="3 4">
    <name type="scientific">Roseicella aquatilis</name>
    <dbReference type="NCBI Taxonomy" id="2527868"/>
    <lineage>
        <taxon>Bacteria</taxon>
        <taxon>Pseudomonadati</taxon>
        <taxon>Pseudomonadota</taxon>
        <taxon>Alphaproteobacteria</taxon>
        <taxon>Acetobacterales</taxon>
        <taxon>Roseomonadaceae</taxon>
        <taxon>Roseicella</taxon>
    </lineage>
</organism>
<feature type="compositionally biased region" description="Polar residues" evidence="1">
    <location>
        <begin position="1"/>
        <end position="17"/>
    </location>
</feature>
<dbReference type="InterPro" id="IPR036397">
    <property type="entry name" value="RNaseH_sf"/>
</dbReference>
<evidence type="ECO:0000313" key="3">
    <source>
        <dbReference type="EMBL" id="TCZ64986.1"/>
    </source>
</evidence>